<dbReference type="InterPro" id="IPR036026">
    <property type="entry name" value="Seven-hairpin_glycosidases"/>
</dbReference>
<dbReference type="STRING" id="51028.A0A0N4UWQ1"/>
<comment type="pathway">
    <text evidence="3">Protein modification; protein glycosylation.</text>
</comment>
<feature type="active site" description="Proton donor" evidence="18">
    <location>
        <position position="337"/>
    </location>
</feature>
<evidence type="ECO:0000256" key="7">
    <source>
        <dbReference type="ARBA" id="ARBA00022801"/>
    </source>
</evidence>
<evidence type="ECO:0000256" key="6">
    <source>
        <dbReference type="ARBA" id="ARBA00022723"/>
    </source>
</evidence>
<dbReference type="SUPFAM" id="SSF48225">
    <property type="entry name" value="Seven-hairpin glycosidases"/>
    <property type="match status" value="1"/>
</dbReference>
<keyword evidence="23" id="KW-1185">Reference proteome</keyword>
<name>A0A0N4UWQ1_ENTVE</name>
<comment type="cofactor">
    <cofactor evidence="1 19">
        <name>Ca(2+)</name>
        <dbReference type="ChEBI" id="CHEBI:29108"/>
    </cofactor>
</comment>
<comment type="subcellular location">
    <subcellularLocation>
        <location evidence="2">Endoplasmic reticulum membrane</location>
        <topology evidence="2">Single-pass type II membrane protein</topology>
    </subcellularLocation>
</comment>
<feature type="active site" evidence="18">
    <location>
        <position position="365"/>
    </location>
</feature>
<dbReference type="WBParaSite" id="EVEC_0000193001-mRNA-1">
    <property type="protein sequence ID" value="EVEC_0000193001-mRNA-1"/>
    <property type="gene ID" value="EVEC_0000193001"/>
</dbReference>
<dbReference type="PANTHER" id="PTHR11742">
    <property type="entry name" value="MANNOSYL-OLIGOSACCHARIDE ALPHA-1,2-MANNOSIDASE-RELATED"/>
    <property type="match status" value="1"/>
</dbReference>
<evidence type="ECO:0000313" key="24">
    <source>
        <dbReference type="WBParaSite" id="EVEC_0000193001-mRNA-1"/>
    </source>
</evidence>
<dbReference type="GO" id="GO:0034976">
    <property type="term" value="P:response to endoplasmic reticulum stress"/>
    <property type="evidence" value="ECO:0007669"/>
    <property type="project" value="UniProtKB-ARBA"/>
</dbReference>
<evidence type="ECO:0000256" key="3">
    <source>
        <dbReference type="ARBA" id="ARBA00004922"/>
    </source>
</evidence>
<keyword evidence="5" id="KW-0812">Transmembrane</keyword>
<comment type="function">
    <text evidence="17">Involved in glycoprotein quality control targeting of misfolded glycoproteins for degradation. It primarily trims a single alpha-1,2-linked mannose residue from Man(9)GlcNAc(2) to produce Man(8)GlcNAc(2), but at high enzyme concentrations, as found in the ER quality control compartment (ERQC), it further trims the carbohydrates to Man(5-6)GlcNAc(2).</text>
</comment>
<dbReference type="FunFam" id="1.50.10.10:FF:000010">
    <property type="entry name" value="alpha-1,2-Mannosidase"/>
    <property type="match status" value="1"/>
</dbReference>
<evidence type="ECO:0000313" key="23">
    <source>
        <dbReference type="Proteomes" id="UP000274131"/>
    </source>
</evidence>
<evidence type="ECO:0000256" key="12">
    <source>
        <dbReference type="ARBA" id="ARBA00023136"/>
    </source>
</evidence>
<proteinExistence type="inferred from homology"/>
<dbReference type="PRINTS" id="PR00747">
    <property type="entry name" value="GLYHDRLASE47"/>
</dbReference>
<evidence type="ECO:0000256" key="9">
    <source>
        <dbReference type="ARBA" id="ARBA00022837"/>
    </source>
</evidence>
<keyword evidence="10" id="KW-0735">Signal-anchor</keyword>
<reference evidence="22 23" key="2">
    <citation type="submission" date="2018-10" db="EMBL/GenBank/DDBJ databases">
        <authorList>
            <consortium name="Pathogen Informatics"/>
        </authorList>
    </citation>
    <scope>NUCLEOTIDE SEQUENCE [LARGE SCALE GENOMIC DNA]</scope>
</reference>
<dbReference type="InterPro" id="IPR012341">
    <property type="entry name" value="6hp_glycosidase-like_sf"/>
</dbReference>
<dbReference type="Pfam" id="PF01532">
    <property type="entry name" value="Glyco_hydro_47"/>
    <property type="match status" value="1"/>
</dbReference>
<evidence type="ECO:0000256" key="20">
    <source>
        <dbReference type="PIRSR" id="PIRSR601382-3"/>
    </source>
</evidence>
<dbReference type="Gene3D" id="1.50.10.10">
    <property type="match status" value="1"/>
</dbReference>
<feature type="active site" evidence="18">
    <location>
        <position position="230"/>
    </location>
</feature>
<sequence>MLRYKCIFLGPQNERQHAVVEAFRHAWKGYKSYAWGHDNLKPVSRTFSDWFGIGLTIVDSLDTMLIMGLDDEFEESRNWVAESLTFEKNVFVSFFEVSIRVLGGLLSAYHLSGDKMFVEKARDLGERLISAYVGSSVVPLSDVNLKMRTAKPPLGNGDSSLSEVTTVQLEFRDLSRVTGNSTFEKTTFATSEHIHDIGCNEYDGLCGMFIDPKTGLFKSVSTITVGARADSYYEYLLKQWLQMGKTVDWLKEDYVKSILAMEKHVIRKSEPSKFTFVGEILPTKSFSPKMDHLVCFLAGTLALGSLNGLSESHLELGEAIGLGCEKMYRTATGLAPEIIYFNVVAGQGTDVSIKEMDAHCLLRPEAIEAWFYLYRATGKKEYQDWGWKAFEAFTKYAKVPGGYSSVNNVKRAPVVHRDMMESFFLAETLKYLYLLFDDEKTDIPLDRYVFNSEGHPLPIYDH</sequence>
<dbReference type="AlphaFoldDB" id="A0A0N4UWQ1"/>
<comment type="catalytic activity">
    <reaction evidence="16">
        <text>N(4)-(alpha-D-Man-(1-&gt;2)-alpha-D-Man-(1-&gt;2)-alpha-D-Man-(1-&gt;3)-[alpha-D-Man-(1-&gt;2)-alpha-D-Man-(1-&gt;3)-[alpha-D-Man-(1-&gt;2)-alpha-D-Man-(1-&gt;6)]-alpha-D-Man-(1-&gt;6)]-beta-D-Man-(1-&gt;4)-beta-D-GlcNAc-(1-&gt;4)-beta-D-GlcNAc)-L-asparaginyl-[protein] (N-glucan mannose isomer 9A1,2,3B1,2,3) + 4 H2O = N(4)-(alpha-D-Man-(1-&gt;3)-[alpha-D-Man-(1-&gt;3)-[alpha-D-Man-(1-&gt;6)]-alpha-D-Man-(1-&gt;6)]-beta-D-Man-(1-&gt;4)-beta-D-GlcNAc-(1-&gt;4)-beta-D-GlcNAc)-L-asparaginyl-[protein] (N-glucan mannose isomer 5A1,2) + 4 beta-D-mannose</text>
        <dbReference type="Rhea" id="RHEA:56008"/>
        <dbReference type="Rhea" id="RHEA-COMP:14356"/>
        <dbReference type="Rhea" id="RHEA-COMP:14367"/>
        <dbReference type="ChEBI" id="CHEBI:15377"/>
        <dbReference type="ChEBI" id="CHEBI:28563"/>
        <dbReference type="ChEBI" id="CHEBI:59087"/>
        <dbReference type="ChEBI" id="CHEBI:139493"/>
        <dbReference type="EC" id="3.2.1.113"/>
    </reaction>
</comment>
<protein>
    <recommendedName>
        <fullName evidence="21">alpha-1,2-Mannosidase</fullName>
        <ecNumber evidence="21">3.2.1.-</ecNumber>
    </recommendedName>
</protein>
<feature type="binding site" evidence="19">
    <location>
        <position position="452"/>
    </location>
    <ligand>
        <name>Ca(2+)</name>
        <dbReference type="ChEBI" id="CHEBI:29108"/>
    </ligand>
</feature>
<evidence type="ECO:0000256" key="19">
    <source>
        <dbReference type="PIRSR" id="PIRSR601382-2"/>
    </source>
</evidence>
<keyword evidence="14 21" id="KW-0326">Glycosidase</keyword>
<dbReference type="EC" id="3.2.1.-" evidence="21"/>
<evidence type="ECO:0000256" key="8">
    <source>
        <dbReference type="ARBA" id="ARBA00022824"/>
    </source>
</evidence>
<comment type="similarity">
    <text evidence="4 21">Belongs to the glycosyl hydrolase 47 family.</text>
</comment>
<feature type="disulfide bond" evidence="20">
    <location>
        <begin position="295"/>
        <end position="324"/>
    </location>
</feature>
<dbReference type="GO" id="GO:0005509">
    <property type="term" value="F:calcium ion binding"/>
    <property type="evidence" value="ECO:0007669"/>
    <property type="project" value="InterPro"/>
</dbReference>
<dbReference type="EMBL" id="UXUI01007243">
    <property type="protein sequence ID" value="VDD86495.1"/>
    <property type="molecule type" value="Genomic_DNA"/>
</dbReference>
<dbReference type="GO" id="GO:0004571">
    <property type="term" value="F:mannosyl-oligosaccharide 1,2-alpha-mannosidase activity"/>
    <property type="evidence" value="ECO:0007669"/>
    <property type="project" value="UniProtKB-EC"/>
</dbReference>
<evidence type="ECO:0000313" key="22">
    <source>
        <dbReference type="EMBL" id="VDD86495.1"/>
    </source>
</evidence>
<evidence type="ECO:0000256" key="4">
    <source>
        <dbReference type="ARBA" id="ARBA00007658"/>
    </source>
</evidence>
<comment type="catalytic activity">
    <reaction evidence="15">
        <text>N(4)-(alpha-D-Man-(1-&gt;2)-alpha-D-Man-(1-&gt;2)-alpha-D-Man-(1-&gt;3)-[alpha-D-Man-(1-&gt;3)-[alpha-D-Man-(1-&gt;2)-alpha-D-Man-(1-&gt;6)]-alpha-D-Man-(1-&gt;6)]-beta-D-Man-(1-&gt;4)-beta-D-GlcNAc-(1-&gt;4)-beta-D-GlcNAc)-L-asparaginyl-[protein] (N-glucan mannose isomer 8A1,2,3B1,3) + 3 H2O = N(4)-(alpha-D-Man-(1-&gt;3)-[alpha-D-Man-(1-&gt;3)-[alpha-D-Man-(1-&gt;6)]-alpha-D-Man-(1-&gt;6)]-beta-D-Man-(1-&gt;4)-beta-D-GlcNAc-(1-&gt;4)-beta-D-GlcNAc)-L-asparaginyl-[protein] (N-glucan mannose isomer 5A1,2) + 3 beta-D-mannose</text>
        <dbReference type="Rhea" id="RHEA:56028"/>
        <dbReference type="Rhea" id="RHEA-COMP:14358"/>
        <dbReference type="Rhea" id="RHEA-COMP:14367"/>
        <dbReference type="ChEBI" id="CHEBI:15377"/>
        <dbReference type="ChEBI" id="CHEBI:28563"/>
        <dbReference type="ChEBI" id="CHEBI:59087"/>
        <dbReference type="ChEBI" id="CHEBI:60628"/>
        <dbReference type="EC" id="3.2.1.113"/>
    </reaction>
</comment>
<dbReference type="OrthoDB" id="8118055at2759"/>
<dbReference type="GO" id="GO:0005789">
    <property type="term" value="C:endoplasmic reticulum membrane"/>
    <property type="evidence" value="ECO:0007669"/>
    <property type="project" value="UniProtKB-SubCell"/>
</dbReference>
<evidence type="ECO:0000256" key="10">
    <source>
        <dbReference type="ARBA" id="ARBA00022968"/>
    </source>
</evidence>
<keyword evidence="7 21" id="KW-0378">Hydrolase</keyword>
<dbReference type="InterPro" id="IPR001382">
    <property type="entry name" value="Glyco_hydro_47"/>
</dbReference>
<organism evidence="24">
    <name type="scientific">Enterobius vermicularis</name>
    <name type="common">Human pinworm</name>
    <dbReference type="NCBI Taxonomy" id="51028"/>
    <lineage>
        <taxon>Eukaryota</taxon>
        <taxon>Metazoa</taxon>
        <taxon>Ecdysozoa</taxon>
        <taxon>Nematoda</taxon>
        <taxon>Chromadorea</taxon>
        <taxon>Rhabditida</taxon>
        <taxon>Spirurina</taxon>
        <taxon>Oxyuridomorpha</taxon>
        <taxon>Oxyuroidea</taxon>
        <taxon>Oxyuridae</taxon>
        <taxon>Enterobius</taxon>
    </lineage>
</organism>
<keyword evidence="11" id="KW-1133">Transmembrane helix</keyword>
<evidence type="ECO:0000256" key="11">
    <source>
        <dbReference type="ARBA" id="ARBA00022989"/>
    </source>
</evidence>
<dbReference type="GO" id="GO:0005975">
    <property type="term" value="P:carbohydrate metabolic process"/>
    <property type="evidence" value="ECO:0007669"/>
    <property type="project" value="InterPro"/>
</dbReference>
<evidence type="ECO:0000256" key="14">
    <source>
        <dbReference type="ARBA" id="ARBA00023295"/>
    </source>
</evidence>
<keyword evidence="13 20" id="KW-1015">Disulfide bond</keyword>
<dbReference type="InterPro" id="IPR050749">
    <property type="entry name" value="Glycosyl_Hydrolase_47"/>
</dbReference>
<gene>
    <name evidence="22" type="ORF">EVEC_LOCUS1638</name>
</gene>
<dbReference type="PANTHER" id="PTHR11742:SF55">
    <property type="entry name" value="ENDOPLASMIC RETICULUM MANNOSYL-OLIGOSACCHARIDE 1,2-ALPHA-MANNOSIDASE"/>
    <property type="match status" value="1"/>
</dbReference>
<dbReference type="Proteomes" id="UP000274131">
    <property type="component" value="Unassembled WGS sequence"/>
</dbReference>
<evidence type="ECO:0000256" key="1">
    <source>
        <dbReference type="ARBA" id="ARBA00001913"/>
    </source>
</evidence>
<evidence type="ECO:0000256" key="5">
    <source>
        <dbReference type="ARBA" id="ARBA00022692"/>
    </source>
</evidence>
<keyword evidence="6 19" id="KW-0479">Metal-binding</keyword>
<feature type="active site" description="Proton donor" evidence="18">
    <location>
        <position position="96"/>
    </location>
</feature>
<evidence type="ECO:0000256" key="2">
    <source>
        <dbReference type="ARBA" id="ARBA00004648"/>
    </source>
</evidence>
<evidence type="ECO:0000256" key="17">
    <source>
        <dbReference type="ARBA" id="ARBA00053655"/>
    </source>
</evidence>
<dbReference type="GO" id="GO:0010498">
    <property type="term" value="P:proteasomal protein catabolic process"/>
    <property type="evidence" value="ECO:0007669"/>
    <property type="project" value="UniProtKB-ARBA"/>
</dbReference>
<keyword evidence="8" id="KW-0256">Endoplasmic reticulum</keyword>
<evidence type="ECO:0000256" key="21">
    <source>
        <dbReference type="RuleBase" id="RU361193"/>
    </source>
</evidence>
<evidence type="ECO:0000256" key="13">
    <source>
        <dbReference type="ARBA" id="ARBA00023157"/>
    </source>
</evidence>
<keyword evidence="12" id="KW-0472">Membrane</keyword>
<keyword evidence="9 19" id="KW-0106">Calcium</keyword>
<evidence type="ECO:0000256" key="16">
    <source>
        <dbReference type="ARBA" id="ARBA00048605"/>
    </source>
</evidence>
<reference evidence="24" key="1">
    <citation type="submission" date="2017-02" db="UniProtKB">
        <authorList>
            <consortium name="WormBaseParasite"/>
        </authorList>
    </citation>
    <scope>IDENTIFICATION</scope>
</reference>
<evidence type="ECO:0000256" key="18">
    <source>
        <dbReference type="PIRSR" id="PIRSR601382-1"/>
    </source>
</evidence>
<evidence type="ECO:0000256" key="15">
    <source>
        <dbReference type="ARBA" id="ARBA00047669"/>
    </source>
</evidence>
<accession>A0A0N4UWQ1</accession>